<evidence type="ECO:0000313" key="2">
    <source>
        <dbReference type="Proteomes" id="UP000509597"/>
    </source>
</evidence>
<keyword evidence="2" id="KW-1185">Reference proteome</keyword>
<dbReference type="AlphaFoldDB" id="A0A7H9BKV1"/>
<sequence>MGINQAKQEAKALKKAMQEAGHIEDDLINEQRRQGLNDALKNRKLAGREAAAQRYLEKQELELLKRKKKD</sequence>
<dbReference type="RefSeq" id="WP_179355458.1">
    <property type="nucleotide sequence ID" value="NZ_CP058627.1"/>
</dbReference>
<dbReference type="Proteomes" id="UP000509597">
    <property type="component" value="Chromosome"/>
</dbReference>
<protein>
    <submittedName>
        <fullName evidence="1">Uncharacterized protein</fullName>
    </submittedName>
</protein>
<evidence type="ECO:0000313" key="1">
    <source>
        <dbReference type="EMBL" id="QLG88956.1"/>
    </source>
</evidence>
<name>A0A7H9BKV1_9NEIS</name>
<organism evidence="1 2">
    <name type="scientific">Chitinibacter bivalviorum</name>
    <dbReference type="NCBI Taxonomy" id="2739434"/>
    <lineage>
        <taxon>Bacteria</taxon>
        <taxon>Pseudomonadati</taxon>
        <taxon>Pseudomonadota</taxon>
        <taxon>Betaproteobacteria</taxon>
        <taxon>Neisseriales</taxon>
        <taxon>Chitinibacteraceae</taxon>
        <taxon>Chitinibacter</taxon>
    </lineage>
</organism>
<reference evidence="1 2" key="1">
    <citation type="submission" date="2020-07" db="EMBL/GenBank/DDBJ databases">
        <title>Complete genome sequence of Chitinibacter sp. 2T18.</title>
        <authorList>
            <person name="Bae J.-W."/>
            <person name="Choi J.-W."/>
        </authorList>
    </citation>
    <scope>NUCLEOTIDE SEQUENCE [LARGE SCALE GENOMIC DNA]</scope>
    <source>
        <strain evidence="1 2">2T18</strain>
    </source>
</reference>
<accession>A0A7H9BKV1</accession>
<proteinExistence type="predicted"/>
<dbReference type="EMBL" id="CP058627">
    <property type="protein sequence ID" value="QLG88956.1"/>
    <property type="molecule type" value="Genomic_DNA"/>
</dbReference>
<dbReference type="KEGG" id="chiz:HQ393_12315"/>
<gene>
    <name evidence="1" type="ORF">HQ393_12315</name>
</gene>